<keyword evidence="3" id="KW-0804">Transcription</keyword>
<reference evidence="5 6" key="1">
    <citation type="submission" date="2017-12" db="EMBL/GenBank/DDBJ databases">
        <title>Taxonomic description and draft genome of Pradoshia cofamensis Gen. nov., sp. nov., a thermotolerant bacillale isolated from anterior gut of earthworm Eisenia fetida.</title>
        <authorList>
            <person name="Saha T."/>
            <person name="Chakraborty R."/>
        </authorList>
    </citation>
    <scope>NUCLEOTIDE SEQUENCE [LARGE SCALE GENOMIC DNA]</scope>
    <source>
        <strain evidence="5 6">EAG3</strain>
    </source>
</reference>
<evidence type="ECO:0000259" key="4">
    <source>
        <dbReference type="PROSITE" id="PS50932"/>
    </source>
</evidence>
<dbReference type="Gene3D" id="3.40.50.2300">
    <property type="match status" value="2"/>
</dbReference>
<dbReference type="Pfam" id="PF00356">
    <property type="entry name" value="LacI"/>
    <property type="match status" value="1"/>
</dbReference>
<keyword evidence="1" id="KW-0805">Transcription regulation</keyword>
<dbReference type="PROSITE" id="PS50932">
    <property type="entry name" value="HTH_LACI_2"/>
    <property type="match status" value="1"/>
</dbReference>
<dbReference type="CDD" id="cd06286">
    <property type="entry name" value="PBP1_CcpB-like"/>
    <property type="match status" value="1"/>
</dbReference>
<dbReference type="InterPro" id="IPR001761">
    <property type="entry name" value="Peripla_BP/Lac1_sug-bd_dom"/>
</dbReference>
<protein>
    <submittedName>
        <fullName evidence="5">LacI family transcriptional regulator</fullName>
    </submittedName>
</protein>
<dbReference type="RefSeq" id="WP_104850392.1">
    <property type="nucleotide sequence ID" value="NZ_PKOZ01000012.1"/>
</dbReference>
<dbReference type="GO" id="GO:0003700">
    <property type="term" value="F:DNA-binding transcription factor activity"/>
    <property type="evidence" value="ECO:0007669"/>
    <property type="project" value="TreeGrafter"/>
</dbReference>
<evidence type="ECO:0000313" key="5">
    <source>
        <dbReference type="EMBL" id="PQD94224.1"/>
    </source>
</evidence>
<evidence type="ECO:0000313" key="6">
    <source>
        <dbReference type="Proteomes" id="UP000239663"/>
    </source>
</evidence>
<gene>
    <name evidence="5" type="ORF">CYL18_15250</name>
</gene>
<dbReference type="SUPFAM" id="SSF47413">
    <property type="entry name" value="lambda repressor-like DNA-binding domains"/>
    <property type="match status" value="1"/>
</dbReference>
<evidence type="ECO:0000256" key="2">
    <source>
        <dbReference type="ARBA" id="ARBA00023125"/>
    </source>
</evidence>
<evidence type="ECO:0000256" key="3">
    <source>
        <dbReference type="ARBA" id="ARBA00023163"/>
    </source>
</evidence>
<dbReference type="InterPro" id="IPR000843">
    <property type="entry name" value="HTH_LacI"/>
</dbReference>
<dbReference type="Pfam" id="PF00532">
    <property type="entry name" value="Peripla_BP_1"/>
    <property type="match status" value="1"/>
</dbReference>
<dbReference type="GO" id="GO:0000976">
    <property type="term" value="F:transcription cis-regulatory region binding"/>
    <property type="evidence" value="ECO:0007669"/>
    <property type="project" value="TreeGrafter"/>
</dbReference>
<dbReference type="CDD" id="cd01392">
    <property type="entry name" value="HTH_LacI"/>
    <property type="match status" value="1"/>
</dbReference>
<sequence length="319" mass="36009">MTNIKDVAARAGVSVTTVSRVLNQHPYVSEQKRKAVLRAIDDLDYYPNINAVHLSIGKTHLMGVVLPYTDHPYFGLLLKGIAKKALEHNYKLVLFQTDYQKRVELEALQMLKTKQIDSLIICSRGCKWSIIEEHLQYGPIVVAEKREDQPVSATYVDHYASFTAALDYLYEKGHRKIGYTISRVTGTSSRDRDQAYKDFIKRHGLVYRADYIIDKCLYFEDGKKVIEHLQSISEPPTALLATSDQVAAGVMLCCHQMHIKVPEELAIIGFDNQPIAKMMNITTMEIPLEHMGEHLFEQALGGGVNSKEVTVSLIERGTV</sequence>
<comment type="caution">
    <text evidence="5">The sequence shown here is derived from an EMBL/GenBank/DDBJ whole genome shotgun (WGS) entry which is preliminary data.</text>
</comment>
<name>A0A2S7MWR6_9BACI</name>
<dbReference type="Proteomes" id="UP000239663">
    <property type="component" value="Unassembled WGS sequence"/>
</dbReference>
<dbReference type="PROSITE" id="PS00356">
    <property type="entry name" value="HTH_LACI_1"/>
    <property type="match status" value="1"/>
</dbReference>
<organism evidence="5 6">
    <name type="scientific">Pradoshia eiseniae</name>
    <dbReference type="NCBI Taxonomy" id="2064768"/>
    <lineage>
        <taxon>Bacteria</taxon>
        <taxon>Bacillati</taxon>
        <taxon>Bacillota</taxon>
        <taxon>Bacilli</taxon>
        <taxon>Bacillales</taxon>
        <taxon>Bacillaceae</taxon>
        <taxon>Pradoshia</taxon>
    </lineage>
</organism>
<dbReference type="EMBL" id="PKOZ01000012">
    <property type="protein sequence ID" value="PQD94224.1"/>
    <property type="molecule type" value="Genomic_DNA"/>
</dbReference>
<keyword evidence="6" id="KW-1185">Reference proteome</keyword>
<proteinExistence type="predicted"/>
<feature type="domain" description="HTH lacI-type" evidence="4">
    <location>
        <begin position="2"/>
        <end position="56"/>
    </location>
</feature>
<keyword evidence="2" id="KW-0238">DNA-binding</keyword>
<evidence type="ECO:0000256" key="1">
    <source>
        <dbReference type="ARBA" id="ARBA00023015"/>
    </source>
</evidence>
<dbReference type="AlphaFoldDB" id="A0A2S7MWR6"/>
<dbReference type="InterPro" id="IPR028082">
    <property type="entry name" value="Peripla_BP_I"/>
</dbReference>
<dbReference type="SMART" id="SM00354">
    <property type="entry name" value="HTH_LACI"/>
    <property type="match status" value="1"/>
</dbReference>
<accession>A0A2S7MWR6</accession>
<dbReference type="PANTHER" id="PTHR30146">
    <property type="entry name" value="LACI-RELATED TRANSCRIPTIONAL REPRESSOR"/>
    <property type="match status" value="1"/>
</dbReference>
<dbReference type="SUPFAM" id="SSF53822">
    <property type="entry name" value="Periplasmic binding protein-like I"/>
    <property type="match status" value="1"/>
</dbReference>
<dbReference type="PANTHER" id="PTHR30146:SF105">
    <property type="entry name" value="CATABOLITE CONTROL PROTEIN B"/>
    <property type="match status" value="1"/>
</dbReference>
<dbReference type="Gene3D" id="1.10.260.40">
    <property type="entry name" value="lambda repressor-like DNA-binding domains"/>
    <property type="match status" value="1"/>
</dbReference>
<dbReference type="OrthoDB" id="9798934at2"/>
<dbReference type="PRINTS" id="PR00036">
    <property type="entry name" value="HTHLACI"/>
</dbReference>
<dbReference type="InterPro" id="IPR010982">
    <property type="entry name" value="Lambda_DNA-bd_dom_sf"/>
</dbReference>